<dbReference type="Gene3D" id="3.90.820.10">
    <property type="entry name" value="Structural Genomics, Unknown Function 30-nov-00 1gh9 Mol_id"/>
    <property type="match status" value="1"/>
</dbReference>
<name>A0A0N0C3I0_9BACL</name>
<feature type="domain" description="MbtH-like" evidence="1">
    <location>
        <begin position="3"/>
        <end position="53"/>
    </location>
</feature>
<dbReference type="SUPFAM" id="SSF160582">
    <property type="entry name" value="MbtH-like"/>
    <property type="match status" value="1"/>
</dbReference>
<evidence type="ECO:0000313" key="3">
    <source>
        <dbReference type="Proteomes" id="UP000037688"/>
    </source>
</evidence>
<dbReference type="GO" id="GO:0019290">
    <property type="term" value="P:siderophore biosynthetic process"/>
    <property type="evidence" value="ECO:0007669"/>
    <property type="project" value="TreeGrafter"/>
</dbReference>
<protein>
    <submittedName>
        <fullName evidence="2">Protein mbtH</fullName>
    </submittedName>
</protein>
<comment type="caution">
    <text evidence="2">The sequence shown here is derived from an EMBL/GenBank/DDBJ whole genome shotgun (WGS) entry which is preliminary data.</text>
</comment>
<dbReference type="GO" id="GO:0005829">
    <property type="term" value="C:cytosol"/>
    <property type="evidence" value="ECO:0007669"/>
    <property type="project" value="TreeGrafter"/>
</dbReference>
<dbReference type="PATRIC" id="fig|1705561.3.peg.4278"/>
<proteinExistence type="predicted"/>
<dbReference type="RefSeq" id="WP_053782562.1">
    <property type="nucleotide sequence ID" value="NZ_LITU01000070.1"/>
</dbReference>
<sequence>MSNPFEHEESNYLVLINEEGQYSLWPASLTVPLGWTLMLGKAKRRVCLDYIAEQWTDLKPLSLCDEAGMPGAIHETSR</sequence>
<dbReference type="InterPro" id="IPR005153">
    <property type="entry name" value="MbtH-like_dom"/>
</dbReference>
<dbReference type="AlphaFoldDB" id="A0A0N0C3I0"/>
<dbReference type="OrthoDB" id="7584480at2"/>
<evidence type="ECO:0000259" key="1">
    <source>
        <dbReference type="SMART" id="SM00923"/>
    </source>
</evidence>
<dbReference type="SMART" id="SM00923">
    <property type="entry name" value="MbtH"/>
    <property type="match status" value="1"/>
</dbReference>
<evidence type="ECO:0000313" key="2">
    <source>
        <dbReference type="EMBL" id="KOY14381.1"/>
    </source>
</evidence>
<accession>A0A0N0C3I0</accession>
<organism evidence="2 3">
    <name type="scientific">Paenibacillus xylanivorans</name>
    <dbReference type="NCBI Taxonomy" id="1705561"/>
    <lineage>
        <taxon>Bacteria</taxon>
        <taxon>Bacillati</taxon>
        <taxon>Bacillota</taxon>
        <taxon>Bacilli</taxon>
        <taxon>Bacillales</taxon>
        <taxon>Paenibacillaceae</taxon>
        <taxon>Paenibacillus</taxon>
    </lineage>
</organism>
<dbReference type="InterPro" id="IPR038020">
    <property type="entry name" value="MbtH-like_sf"/>
</dbReference>
<dbReference type="PANTHER" id="PTHR38444:SF1">
    <property type="entry name" value="ENTEROBACTIN BIOSYNTHESIS PROTEIN YBDZ"/>
    <property type="match status" value="1"/>
</dbReference>
<keyword evidence="3" id="KW-1185">Reference proteome</keyword>
<dbReference type="Proteomes" id="UP000037688">
    <property type="component" value="Unassembled WGS sequence"/>
</dbReference>
<gene>
    <name evidence="2" type="ORF">AMS66_20520</name>
</gene>
<dbReference type="Pfam" id="PF03621">
    <property type="entry name" value="MbtH"/>
    <property type="match status" value="1"/>
</dbReference>
<dbReference type="PANTHER" id="PTHR38444">
    <property type="entry name" value="ENTEROBACTIN BIOSYNTHESIS PROTEIN YBDZ"/>
    <property type="match status" value="1"/>
</dbReference>
<dbReference type="EMBL" id="LITU01000070">
    <property type="protein sequence ID" value="KOY14381.1"/>
    <property type="molecule type" value="Genomic_DNA"/>
</dbReference>
<dbReference type="InterPro" id="IPR037407">
    <property type="entry name" value="MLP_fam"/>
</dbReference>
<reference evidence="2 3" key="1">
    <citation type="submission" date="2015-08" db="EMBL/GenBank/DDBJ databases">
        <title>Draft genome sequence of cellulolytic and xylanolytic Paenibacillus sp. A59, isolated from a decaying forest soil from Patagonia, Argentina.</title>
        <authorList>
            <person name="Ghio S."/>
            <person name="Caceres A.M."/>
            <person name="Talia P."/>
            <person name="Grasso D."/>
            <person name="Campos E."/>
        </authorList>
    </citation>
    <scope>NUCLEOTIDE SEQUENCE [LARGE SCALE GENOMIC DNA]</scope>
    <source>
        <strain evidence="2 3">A59</strain>
    </source>
</reference>